<comment type="cofactor">
    <cofactor evidence="7">
        <name>heme b</name>
        <dbReference type="ChEBI" id="CHEBI:60344"/>
    </cofactor>
    <text evidence="7">Binds 1 heme b (iron(II)-protoporphyrin IX) group per subunit.</text>
</comment>
<evidence type="ECO:0000256" key="7">
    <source>
        <dbReference type="HAMAP-Rule" id="MF_01207"/>
    </source>
</evidence>
<dbReference type="Proteomes" id="UP000078287">
    <property type="component" value="Unassembled WGS sequence"/>
</dbReference>
<keyword evidence="7" id="KW-0285">Flavoprotein</keyword>
<feature type="transmembrane region" description="Helical" evidence="7">
    <location>
        <begin position="168"/>
        <end position="186"/>
    </location>
</feature>
<dbReference type="GO" id="GO:0016679">
    <property type="term" value="F:oxidoreductase activity, acting on diphenols and related substances as donors"/>
    <property type="evidence" value="ECO:0007669"/>
    <property type="project" value="TreeGrafter"/>
</dbReference>
<organism evidence="9 10">
    <name type="scientific">Chloroflexus islandicus</name>
    <dbReference type="NCBI Taxonomy" id="1707952"/>
    <lineage>
        <taxon>Bacteria</taxon>
        <taxon>Bacillati</taxon>
        <taxon>Chloroflexota</taxon>
        <taxon>Chloroflexia</taxon>
        <taxon>Chloroflexales</taxon>
        <taxon>Chloroflexineae</taxon>
        <taxon>Chloroflexaceae</taxon>
        <taxon>Chloroflexus</taxon>
    </lineage>
</organism>
<keyword evidence="10" id="KW-1185">Reference proteome</keyword>
<dbReference type="GO" id="GO:0030091">
    <property type="term" value="P:protein repair"/>
    <property type="evidence" value="ECO:0007669"/>
    <property type="project" value="UniProtKB-UniRule"/>
</dbReference>
<keyword evidence="7" id="KW-1003">Cell membrane</keyword>
<dbReference type="GO" id="GO:0046872">
    <property type="term" value="F:metal ion binding"/>
    <property type="evidence" value="ECO:0007669"/>
    <property type="project" value="UniProtKB-KW"/>
</dbReference>
<keyword evidence="7" id="KW-0288">FMN</keyword>
<name>A0A178M6B8_9CHLR</name>
<keyword evidence="7" id="KW-0479">Metal-binding</keyword>
<reference evidence="9 10" key="1">
    <citation type="submission" date="2016-04" db="EMBL/GenBank/DDBJ databases">
        <title>Chloroflexus islandicus sp. nov., a thermophilic filamentous anoxygenic phototrophic bacterium from geyser Strokkur (Iceland).</title>
        <authorList>
            <person name="Gaisin V.A."/>
            <person name="Kalashnikov A.M."/>
            <person name="Sukhacheva M.V."/>
            <person name="Grouzdev D.S."/>
            <person name="Ivanov T.M."/>
            <person name="Kuznetsov B."/>
            <person name="Gorlenko V.M."/>
        </authorList>
    </citation>
    <scope>NUCLEOTIDE SEQUENCE [LARGE SCALE GENOMIC DNA]</scope>
    <source>
        <strain evidence="10">isl-2</strain>
    </source>
</reference>
<keyword evidence="3 7" id="KW-0812">Transmembrane</keyword>
<feature type="domain" description="Ferric oxidoreductase" evidence="8">
    <location>
        <begin position="42"/>
        <end position="156"/>
    </location>
</feature>
<keyword evidence="5 7" id="KW-0408">Iron</keyword>
<keyword evidence="7" id="KW-0349">Heme</keyword>
<dbReference type="GO" id="GO:0010181">
    <property type="term" value="F:FMN binding"/>
    <property type="evidence" value="ECO:0007669"/>
    <property type="project" value="UniProtKB-UniRule"/>
</dbReference>
<evidence type="ECO:0000313" key="10">
    <source>
        <dbReference type="Proteomes" id="UP000078287"/>
    </source>
</evidence>
<keyword evidence="7" id="KW-0249">Electron transport</keyword>
<dbReference type="PANTHER" id="PTHR36964">
    <property type="entry name" value="PROTEIN-METHIONINE-SULFOXIDE REDUCTASE HEME-BINDING SUBUNIT MSRQ"/>
    <property type="match status" value="1"/>
</dbReference>
<dbReference type="GO" id="GO:0020037">
    <property type="term" value="F:heme binding"/>
    <property type="evidence" value="ECO:0007669"/>
    <property type="project" value="UniProtKB-UniRule"/>
</dbReference>
<protein>
    <recommendedName>
        <fullName evidence="7">Protein-methionine-sulfoxide reductase heme-binding subunit MsrQ</fullName>
    </recommendedName>
    <alternativeName>
        <fullName evidence="7">Flavocytochrome MsrQ</fullName>
    </alternativeName>
</protein>
<sequence>MTANVTRLAPHLIGLLPLAWLIGDALGNRLTANPIQYLTQRTGWFALALLLASLACTPLNRWLGWKPVMRWRKPLGLYSFGYASLHLAIFAALDYGLDLSLISQAVIEKRYIIAGFLAFLLLVPLAITSTAGWQRRLKQWWRRLHRLVYLAAALAVAHYLWLSKDPRPALLAGSVLIVLLVARFPARQSWQRVVQWRYERTQRQTRTRR</sequence>
<comment type="caution">
    <text evidence="9">The sequence shown here is derived from an EMBL/GenBank/DDBJ whole genome shotgun (WGS) entry which is preliminary data.</text>
</comment>
<comment type="subunit">
    <text evidence="7">Heterodimer of a catalytic subunit (MsrP) and a heme-binding subunit (MsrQ).</text>
</comment>
<dbReference type="RefSeq" id="WP_066790187.1">
    <property type="nucleotide sequence ID" value="NZ_LWQS01000080.1"/>
</dbReference>
<dbReference type="OrthoDB" id="9788328at2"/>
<evidence type="ECO:0000313" key="9">
    <source>
        <dbReference type="EMBL" id="OAN43314.1"/>
    </source>
</evidence>
<dbReference type="InterPro" id="IPR013130">
    <property type="entry name" value="Fe3_Rdtase_TM_dom"/>
</dbReference>
<evidence type="ECO:0000256" key="3">
    <source>
        <dbReference type="ARBA" id="ARBA00022692"/>
    </source>
</evidence>
<feature type="transmembrane region" description="Helical" evidence="7">
    <location>
        <begin position="144"/>
        <end position="162"/>
    </location>
</feature>
<evidence type="ECO:0000259" key="8">
    <source>
        <dbReference type="Pfam" id="PF01794"/>
    </source>
</evidence>
<comment type="function">
    <text evidence="7">Part of the MsrPQ system that repairs oxidized cell envelope proteins containing methionine sulfoxide residues (Met-O), using respiratory chain electrons. Thus protects these proteins from oxidative-stress damage caused by reactive species of oxygen and chlorine. MsrPQ is essential for the maintenance of envelope integrity under bleach stress, rescuing a wide series of structurally unrelated cell envelope proteins from methionine oxidation. MsrQ provides electrons for reduction to the reductase catalytic subunit MsrP, using the quinone pool of the respiratory chain.</text>
</comment>
<comment type="similarity">
    <text evidence="7">Belongs to the MsrQ family.</text>
</comment>
<feature type="transmembrane region" description="Helical" evidence="7">
    <location>
        <begin position="75"/>
        <end position="93"/>
    </location>
</feature>
<evidence type="ECO:0000256" key="2">
    <source>
        <dbReference type="ARBA" id="ARBA00022448"/>
    </source>
</evidence>
<dbReference type="STRING" id="1707952.A6A03_18515"/>
<dbReference type="GO" id="GO:0009055">
    <property type="term" value="F:electron transfer activity"/>
    <property type="evidence" value="ECO:0007669"/>
    <property type="project" value="UniProtKB-UniRule"/>
</dbReference>
<dbReference type="GO" id="GO:0005886">
    <property type="term" value="C:plasma membrane"/>
    <property type="evidence" value="ECO:0007669"/>
    <property type="project" value="UniProtKB-SubCell"/>
</dbReference>
<dbReference type="EMBL" id="LWQS01000080">
    <property type="protein sequence ID" value="OAN43314.1"/>
    <property type="molecule type" value="Genomic_DNA"/>
</dbReference>
<keyword evidence="4 7" id="KW-1133">Transmembrane helix</keyword>
<dbReference type="InterPro" id="IPR022837">
    <property type="entry name" value="MsrQ-like"/>
</dbReference>
<feature type="transmembrane region" description="Helical" evidence="7">
    <location>
        <begin position="113"/>
        <end position="132"/>
    </location>
</feature>
<gene>
    <name evidence="7" type="primary">msrQ</name>
    <name evidence="9" type="ORF">A6A03_18515</name>
</gene>
<evidence type="ECO:0000256" key="1">
    <source>
        <dbReference type="ARBA" id="ARBA00004141"/>
    </source>
</evidence>
<evidence type="ECO:0000256" key="6">
    <source>
        <dbReference type="ARBA" id="ARBA00023136"/>
    </source>
</evidence>
<dbReference type="HAMAP" id="MF_01207">
    <property type="entry name" value="MsrQ"/>
    <property type="match status" value="1"/>
</dbReference>
<comment type="subcellular location">
    <subcellularLocation>
        <location evidence="7">Cell membrane</location>
        <topology evidence="7">Multi-pass membrane protein</topology>
    </subcellularLocation>
    <subcellularLocation>
        <location evidence="1">Membrane</location>
        <topology evidence="1">Multi-pass membrane protein</topology>
    </subcellularLocation>
</comment>
<dbReference type="Pfam" id="PF01794">
    <property type="entry name" value="Ferric_reduct"/>
    <property type="match status" value="1"/>
</dbReference>
<evidence type="ECO:0000256" key="4">
    <source>
        <dbReference type="ARBA" id="ARBA00022989"/>
    </source>
</evidence>
<comment type="caution">
    <text evidence="7">Lacks conserved residue(s) required for the propagation of feature annotation.</text>
</comment>
<feature type="transmembrane region" description="Helical" evidence="7">
    <location>
        <begin position="43"/>
        <end position="63"/>
    </location>
</feature>
<accession>A0A178M6B8</accession>
<keyword evidence="2 7" id="KW-0813">Transport</keyword>
<comment type="cofactor">
    <cofactor evidence="7">
        <name>FMN</name>
        <dbReference type="ChEBI" id="CHEBI:58210"/>
    </cofactor>
    <text evidence="7">Binds 1 FMN per subunit.</text>
</comment>
<dbReference type="AlphaFoldDB" id="A0A178M6B8"/>
<keyword evidence="6 7" id="KW-0472">Membrane</keyword>
<dbReference type="PANTHER" id="PTHR36964:SF1">
    <property type="entry name" value="PROTEIN-METHIONINE-SULFOXIDE REDUCTASE HEME-BINDING SUBUNIT MSRQ"/>
    <property type="match status" value="1"/>
</dbReference>
<evidence type="ECO:0000256" key="5">
    <source>
        <dbReference type="ARBA" id="ARBA00023004"/>
    </source>
</evidence>
<proteinExistence type="inferred from homology"/>